<keyword evidence="2" id="KW-1185">Reference proteome</keyword>
<proteinExistence type="predicted"/>
<name>A0A9J6EGW0_RHIMP</name>
<accession>A0A9J6EGW0</accession>
<reference evidence="1" key="1">
    <citation type="journal article" date="2020" name="Cell">
        <title>Large-Scale Comparative Analyses of Tick Genomes Elucidate Their Genetic Diversity and Vector Capacities.</title>
        <authorList>
            <consortium name="Tick Genome and Microbiome Consortium (TIGMIC)"/>
            <person name="Jia N."/>
            <person name="Wang J."/>
            <person name="Shi W."/>
            <person name="Du L."/>
            <person name="Sun Y."/>
            <person name="Zhan W."/>
            <person name="Jiang J.F."/>
            <person name="Wang Q."/>
            <person name="Zhang B."/>
            <person name="Ji P."/>
            <person name="Bell-Sakyi L."/>
            <person name="Cui X.M."/>
            <person name="Yuan T.T."/>
            <person name="Jiang B.G."/>
            <person name="Yang W.F."/>
            <person name="Lam T.T."/>
            <person name="Chang Q.C."/>
            <person name="Ding S.J."/>
            <person name="Wang X.J."/>
            <person name="Zhu J.G."/>
            <person name="Ruan X.D."/>
            <person name="Zhao L."/>
            <person name="Wei J.T."/>
            <person name="Ye R.Z."/>
            <person name="Que T.C."/>
            <person name="Du C.H."/>
            <person name="Zhou Y.H."/>
            <person name="Cheng J.X."/>
            <person name="Dai P.F."/>
            <person name="Guo W.B."/>
            <person name="Han X.H."/>
            <person name="Huang E.J."/>
            <person name="Li L.F."/>
            <person name="Wei W."/>
            <person name="Gao Y.C."/>
            <person name="Liu J.Z."/>
            <person name="Shao H.Z."/>
            <person name="Wang X."/>
            <person name="Wang C.C."/>
            <person name="Yang T.C."/>
            <person name="Huo Q.B."/>
            <person name="Li W."/>
            <person name="Chen H.Y."/>
            <person name="Chen S.E."/>
            <person name="Zhou L.G."/>
            <person name="Ni X.B."/>
            <person name="Tian J.H."/>
            <person name="Sheng Y."/>
            <person name="Liu T."/>
            <person name="Pan Y.S."/>
            <person name="Xia L.Y."/>
            <person name="Li J."/>
            <person name="Zhao F."/>
            <person name="Cao W.C."/>
        </authorList>
    </citation>
    <scope>NUCLEOTIDE SEQUENCE</scope>
    <source>
        <strain evidence="1">Rmic-2018</strain>
    </source>
</reference>
<comment type="caution">
    <text evidence="1">The sequence shown here is derived from an EMBL/GenBank/DDBJ whole genome shotgun (WGS) entry which is preliminary data.</text>
</comment>
<protein>
    <submittedName>
        <fullName evidence="1">Uncharacterized protein</fullName>
    </submittedName>
</protein>
<dbReference type="AlphaFoldDB" id="A0A9J6EGW0"/>
<evidence type="ECO:0000313" key="1">
    <source>
        <dbReference type="EMBL" id="KAH8033538.1"/>
    </source>
</evidence>
<gene>
    <name evidence="1" type="ORF">HPB51_013615</name>
</gene>
<dbReference type="EMBL" id="JABSTU010000004">
    <property type="protein sequence ID" value="KAH8033538.1"/>
    <property type="molecule type" value="Genomic_DNA"/>
</dbReference>
<sequence length="204" mass="21731">MGGTLVVGAWVRGVTITTHFVLGLWAHVPAVTKSPSAVTHTDLLAIQGAAKESSAVPDVSGHSLSFKCRYDGRGVTEPFGCQGLKVTYVNDAGVNGLGVFFQRDALDYSLHRVVGGRLVRTNLVVAVADGDGLKLSLLIGVRGMGCAHDDDVLMVVGAHRVFPCFMCRYVGRAVNRRCEAHGSSGGHVKASSWSYHDLEIAPWE</sequence>
<dbReference type="Proteomes" id="UP000821866">
    <property type="component" value="Chromosome 2"/>
</dbReference>
<organism evidence="1 2">
    <name type="scientific">Rhipicephalus microplus</name>
    <name type="common">Cattle tick</name>
    <name type="synonym">Boophilus microplus</name>
    <dbReference type="NCBI Taxonomy" id="6941"/>
    <lineage>
        <taxon>Eukaryota</taxon>
        <taxon>Metazoa</taxon>
        <taxon>Ecdysozoa</taxon>
        <taxon>Arthropoda</taxon>
        <taxon>Chelicerata</taxon>
        <taxon>Arachnida</taxon>
        <taxon>Acari</taxon>
        <taxon>Parasitiformes</taxon>
        <taxon>Ixodida</taxon>
        <taxon>Ixodoidea</taxon>
        <taxon>Ixodidae</taxon>
        <taxon>Rhipicephalinae</taxon>
        <taxon>Rhipicephalus</taxon>
        <taxon>Boophilus</taxon>
    </lineage>
</organism>
<reference evidence="1" key="2">
    <citation type="submission" date="2021-09" db="EMBL/GenBank/DDBJ databases">
        <authorList>
            <person name="Jia N."/>
            <person name="Wang J."/>
            <person name="Shi W."/>
            <person name="Du L."/>
            <person name="Sun Y."/>
            <person name="Zhan W."/>
            <person name="Jiang J."/>
            <person name="Wang Q."/>
            <person name="Zhang B."/>
            <person name="Ji P."/>
            <person name="Sakyi L.B."/>
            <person name="Cui X."/>
            <person name="Yuan T."/>
            <person name="Jiang B."/>
            <person name="Yang W."/>
            <person name="Lam T.T.-Y."/>
            <person name="Chang Q."/>
            <person name="Ding S."/>
            <person name="Wang X."/>
            <person name="Zhu J."/>
            <person name="Ruan X."/>
            <person name="Zhao L."/>
            <person name="Wei J."/>
            <person name="Que T."/>
            <person name="Du C."/>
            <person name="Cheng J."/>
            <person name="Dai P."/>
            <person name="Han X."/>
            <person name="Huang E."/>
            <person name="Gao Y."/>
            <person name="Liu J."/>
            <person name="Shao H."/>
            <person name="Ye R."/>
            <person name="Li L."/>
            <person name="Wei W."/>
            <person name="Wang X."/>
            <person name="Wang C."/>
            <person name="Huo Q."/>
            <person name="Li W."/>
            <person name="Guo W."/>
            <person name="Chen H."/>
            <person name="Chen S."/>
            <person name="Zhou L."/>
            <person name="Zhou L."/>
            <person name="Ni X."/>
            <person name="Tian J."/>
            <person name="Zhou Y."/>
            <person name="Sheng Y."/>
            <person name="Liu T."/>
            <person name="Pan Y."/>
            <person name="Xia L."/>
            <person name="Li J."/>
            <person name="Zhao F."/>
            <person name="Cao W."/>
        </authorList>
    </citation>
    <scope>NUCLEOTIDE SEQUENCE</scope>
    <source>
        <strain evidence="1">Rmic-2018</strain>
        <tissue evidence="1">Larvae</tissue>
    </source>
</reference>
<evidence type="ECO:0000313" key="2">
    <source>
        <dbReference type="Proteomes" id="UP000821866"/>
    </source>
</evidence>